<dbReference type="AlphaFoldDB" id="A0A1Y3AWK5"/>
<proteinExistence type="predicted"/>
<keyword evidence="3" id="KW-1185">Reference proteome</keyword>
<accession>A0A1Y3AWK5</accession>
<feature type="region of interest" description="Disordered" evidence="1">
    <location>
        <begin position="1"/>
        <end position="52"/>
    </location>
</feature>
<comment type="caution">
    <text evidence="2">The sequence shown here is derived from an EMBL/GenBank/DDBJ whole genome shotgun (WGS) entry which is preliminary data.</text>
</comment>
<dbReference type="EMBL" id="MUJZ01054196">
    <property type="protein sequence ID" value="OTF72879.1"/>
    <property type="molecule type" value="Genomic_DNA"/>
</dbReference>
<feature type="non-terminal residue" evidence="2">
    <location>
        <position position="52"/>
    </location>
</feature>
<gene>
    <name evidence="2" type="ORF">BLA29_012672</name>
</gene>
<dbReference type="Proteomes" id="UP000194236">
    <property type="component" value="Unassembled WGS sequence"/>
</dbReference>
<sequence length="52" mass="5027">MNSNSIQIKATTSGASGPGATGIGTVNHSGLVGGPSSSHMHPSVPLNLTLKG</sequence>
<protein>
    <submittedName>
        <fullName evidence="2">Uncharacterized protein</fullName>
    </submittedName>
</protein>
<evidence type="ECO:0000313" key="2">
    <source>
        <dbReference type="EMBL" id="OTF72879.1"/>
    </source>
</evidence>
<evidence type="ECO:0000256" key="1">
    <source>
        <dbReference type="SAM" id="MobiDB-lite"/>
    </source>
</evidence>
<reference evidence="2 3" key="1">
    <citation type="submission" date="2017-03" db="EMBL/GenBank/DDBJ databases">
        <title>Genome Survey of Euroglyphus maynei.</title>
        <authorList>
            <person name="Arlian L.G."/>
            <person name="Morgan M.S."/>
            <person name="Rider S.D."/>
        </authorList>
    </citation>
    <scope>NUCLEOTIDE SEQUENCE [LARGE SCALE GENOMIC DNA]</scope>
    <source>
        <strain evidence="2">Arlian Lab</strain>
        <tissue evidence="2">Whole body</tissue>
    </source>
</reference>
<evidence type="ECO:0000313" key="3">
    <source>
        <dbReference type="Proteomes" id="UP000194236"/>
    </source>
</evidence>
<organism evidence="2 3">
    <name type="scientific">Euroglyphus maynei</name>
    <name type="common">Mayne's house dust mite</name>
    <dbReference type="NCBI Taxonomy" id="6958"/>
    <lineage>
        <taxon>Eukaryota</taxon>
        <taxon>Metazoa</taxon>
        <taxon>Ecdysozoa</taxon>
        <taxon>Arthropoda</taxon>
        <taxon>Chelicerata</taxon>
        <taxon>Arachnida</taxon>
        <taxon>Acari</taxon>
        <taxon>Acariformes</taxon>
        <taxon>Sarcoptiformes</taxon>
        <taxon>Astigmata</taxon>
        <taxon>Psoroptidia</taxon>
        <taxon>Analgoidea</taxon>
        <taxon>Pyroglyphidae</taxon>
        <taxon>Pyroglyphinae</taxon>
        <taxon>Euroglyphus</taxon>
    </lineage>
</organism>
<name>A0A1Y3AWK5_EURMA</name>